<dbReference type="GO" id="GO:0003700">
    <property type="term" value="F:DNA-binding transcription factor activity"/>
    <property type="evidence" value="ECO:0007669"/>
    <property type="project" value="InterPro"/>
</dbReference>
<dbReference type="Pfam" id="PF13392">
    <property type="entry name" value="HNH_3"/>
    <property type="match status" value="1"/>
</dbReference>
<keyword evidence="1" id="KW-0805">Transcription regulation</keyword>
<keyword evidence="2" id="KW-0238">DNA-binding</keyword>
<organism evidence="5 6">
    <name type="scientific">Shigella phage Sf12</name>
    <dbReference type="NCBI Taxonomy" id="2024315"/>
    <lineage>
        <taxon>Viruses</taxon>
        <taxon>Duplodnaviria</taxon>
        <taxon>Heunggongvirae</taxon>
        <taxon>Uroviricota</taxon>
        <taxon>Caudoviricetes</taxon>
        <taxon>Drexlerviridae</taxon>
        <taxon>Rogunavirinae</taxon>
        <taxon>Eastlansingvirus</taxon>
        <taxon>Eastlansingvirus Sf12</taxon>
    </lineage>
</organism>
<dbReference type="GO" id="GO:0004519">
    <property type="term" value="F:endonuclease activity"/>
    <property type="evidence" value="ECO:0007669"/>
    <property type="project" value="UniProtKB-KW"/>
</dbReference>
<keyword evidence="3" id="KW-0804">Transcription</keyword>
<dbReference type="SUPFAM" id="SSF54060">
    <property type="entry name" value="His-Me finger endonucleases"/>
    <property type="match status" value="1"/>
</dbReference>
<accession>A0A291AXT5</accession>
<dbReference type="PROSITE" id="PS51032">
    <property type="entry name" value="AP2_ERF"/>
    <property type="match status" value="1"/>
</dbReference>
<keyword evidence="5" id="KW-0540">Nuclease</keyword>
<evidence type="ECO:0000259" key="4">
    <source>
        <dbReference type="PROSITE" id="PS51032"/>
    </source>
</evidence>
<evidence type="ECO:0000256" key="2">
    <source>
        <dbReference type="ARBA" id="ARBA00023125"/>
    </source>
</evidence>
<proteinExistence type="predicted"/>
<keyword evidence="6" id="KW-1185">Reference proteome</keyword>
<dbReference type="InterPro" id="IPR001471">
    <property type="entry name" value="AP2/ERF_dom"/>
</dbReference>
<dbReference type="SUPFAM" id="SSF54171">
    <property type="entry name" value="DNA-binding domain"/>
    <property type="match status" value="1"/>
</dbReference>
<protein>
    <submittedName>
        <fullName evidence="5">HNH homing endonuclease</fullName>
    </submittedName>
</protein>
<dbReference type="EMBL" id="MF158039">
    <property type="protein sequence ID" value="ATE85793.1"/>
    <property type="molecule type" value="Genomic_DNA"/>
</dbReference>
<dbReference type="InterPro" id="IPR036955">
    <property type="entry name" value="AP2/ERF_dom_sf"/>
</dbReference>
<dbReference type="Gene3D" id="3.30.730.10">
    <property type="entry name" value="AP2/ERF domain"/>
    <property type="match status" value="1"/>
</dbReference>
<feature type="domain" description="AP2/ERF" evidence="4">
    <location>
        <begin position="48"/>
        <end position="102"/>
    </location>
</feature>
<evidence type="ECO:0000256" key="3">
    <source>
        <dbReference type="ARBA" id="ARBA00023163"/>
    </source>
</evidence>
<reference evidence="5 6" key="1">
    <citation type="submission" date="2017-05" db="EMBL/GenBank/DDBJ databases">
        <title>The isolation and characterization of 16 novel Shigella-infecting phages from the environment.</title>
        <authorList>
            <person name="Doore S.M."/>
            <person name="Schrad J.R."/>
            <person name="Dover J.A."/>
            <person name="Parent K.N."/>
        </authorList>
    </citation>
    <scope>NUCLEOTIDE SEQUENCE [LARGE SCALE GENOMIC DNA]</scope>
</reference>
<keyword evidence="5" id="KW-0378">Hydrolase</keyword>
<dbReference type="InterPro" id="IPR016177">
    <property type="entry name" value="DNA-bd_dom_sf"/>
</dbReference>
<dbReference type="Proteomes" id="UP000222681">
    <property type="component" value="Segment"/>
</dbReference>
<evidence type="ECO:0000256" key="1">
    <source>
        <dbReference type="ARBA" id="ARBA00023015"/>
    </source>
</evidence>
<dbReference type="InterPro" id="IPR003615">
    <property type="entry name" value="HNH_nuc"/>
</dbReference>
<name>A0A291AXT5_9CAUD</name>
<evidence type="ECO:0000313" key="5">
    <source>
        <dbReference type="EMBL" id="ATE85793.1"/>
    </source>
</evidence>
<dbReference type="Gene3D" id="3.90.75.20">
    <property type="match status" value="1"/>
</dbReference>
<gene>
    <name evidence="5" type="ORF">Sf12_gp67</name>
</gene>
<evidence type="ECO:0000313" key="6">
    <source>
        <dbReference type="Proteomes" id="UP000222681"/>
    </source>
</evidence>
<sequence>MHGREKPEGMMIDHINHNRKDNRIENLRLVTNAGNQRNQSIRPSSLSGFIGVGWHKASGKWAAKIKVSGKDIHLGTYSDMNEAIKARQEANLKYVFHDNHGK</sequence>
<keyword evidence="5" id="KW-0255">Endonuclease</keyword>
<dbReference type="InterPro" id="IPR044925">
    <property type="entry name" value="His-Me_finger_sf"/>
</dbReference>
<dbReference type="GO" id="GO:0003677">
    <property type="term" value="F:DNA binding"/>
    <property type="evidence" value="ECO:0007669"/>
    <property type="project" value="UniProtKB-KW"/>
</dbReference>